<dbReference type="CDD" id="cd17321">
    <property type="entry name" value="MFS_MMR_MDR_like"/>
    <property type="match status" value="1"/>
</dbReference>
<feature type="transmembrane region" description="Helical" evidence="6">
    <location>
        <begin position="203"/>
        <end position="224"/>
    </location>
</feature>
<feature type="transmembrane region" description="Helical" evidence="6">
    <location>
        <begin position="78"/>
        <end position="98"/>
    </location>
</feature>
<evidence type="ECO:0000313" key="9">
    <source>
        <dbReference type="Proteomes" id="UP000675781"/>
    </source>
</evidence>
<dbReference type="RefSeq" id="WP_212530646.1">
    <property type="nucleotide sequence ID" value="NZ_JAGSOG010000128.1"/>
</dbReference>
<feature type="transmembrane region" description="Helical" evidence="6">
    <location>
        <begin position="301"/>
        <end position="326"/>
    </location>
</feature>
<dbReference type="PANTHER" id="PTHR42718:SF39">
    <property type="entry name" value="ACTINORHODIN TRANSPORTER-RELATED"/>
    <property type="match status" value="1"/>
</dbReference>
<dbReference type="InterPro" id="IPR036259">
    <property type="entry name" value="MFS_trans_sf"/>
</dbReference>
<feature type="compositionally biased region" description="Low complexity" evidence="5">
    <location>
        <begin position="1"/>
        <end position="29"/>
    </location>
</feature>
<feature type="domain" description="Major facilitator superfamily (MFS) profile" evidence="7">
    <location>
        <begin position="44"/>
        <end position="489"/>
    </location>
</feature>
<evidence type="ECO:0000256" key="6">
    <source>
        <dbReference type="SAM" id="Phobius"/>
    </source>
</evidence>
<organism evidence="8 9">
    <name type="scientific">Actinospica durhamensis</name>
    <dbReference type="NCBI Taxonomy" id="1508375"/>
    <lineage>
        <taxon>Bacteria</taxon>
        <taxon>Bacillati</taxon>
        <taxon>Actinomycetota</taxon>
        <taxon>Actinomycetes</taxon>
        <taxon>Catenulisporales</taxon>
        <taxon>Actinospicaceae</taxon>
        <taxon>Actinospica</taxon>
    </lineage>
</organism>
<feature type="transmembrane region" description="Helical" evidence="6">
    <location>
        <begin position="401"/>
        <end position="420"/>
    </location>
</feature>
<keyword evidence="4 6" id="KW-0472">Membrane</keyword>
<feature type="transmembrane region" description="Helical" evidence="6">
    <location>
        <begin position="143"/>
        <end position="160"/>
    </location>
</feature>
<dbReference type="GO" id="GO:0005886">
    <property type="term" value="C:plasma membrane"/>
    <property type="evidence" value="ECO:0007669"/>
    <property type="project" value="UniProtKB-SubCell"/>
</dbReference>
<dbReference type="Proteomes" id="UP000675781">
    <property type="component" value="Unassembled WGS sequence"/>
</dbReference>
<comment type="subcellular location">
    <subcellularLocation>
        <location evidence="1">Cell membrane</location>
        <topology evidence="1">Multi-pass membrane protein</topology>
    </subcellularLocation>
</comment>
<evidence type="ECO:0000256" key="1">
    <source>
        <dbReference type="ARBA" id="ARBA00004651"/>
    </source>
</evidence>
<feature type="transmembrane region" description="Helical" evidence="6">
    <location>
        <begin position="172"/>
        <end position="191"/>
    </location>
</feature>
<feature type="transmembrane region" description="Helical" evidence="6">
    <location>
        <begin position="469"/>
        <end position="488"/>
    </location>
</feature>
<dbReference type="InterPro" id="IPR020846">
    <property type="entry name" value="MFS_dom"/>
</dbReference>
<keyword evidence="2 6" id="KW-0812">Transmembrane</keyword>
<evidence type="ECO:0000256" key="4">
    <source>
        <dbReference type="ARBA" id="ARBA00023136"/>
    </source>
</evidence>
<dbReference type="PANTHER" id="PTHR42718">
    <property type="entry name" value="MAJOR FACILITATOR SUPERFAMILY MULTIDRUG TRANSPORTER MFSC"/>
    <property type="match status" value="1"/>
</dbReference>
<feature type="transmembrane region" description="Helical" evidence="6">
    <location>
        <begin position="367"/>
        <end position="389"/>
    </location>
</feature>
<feature type="transmembrane region" description="Helical" evidence="6">
    <location>
        <begin position="338"/>
        <end position="360"/>
    </location>
</feature>
<evidence type="ECO:0000256" key="2">
    <source>
        <dbReference type="ARBA" id="ARBA00022692"/>
    </source>
</evidence>
<evidence type="ECO:0000313" key="8">
    <source>
        <dbReference type="EMBL" id="MBR7836163.1"/>
    </source>
</evidence>
<name>A0A941ETF5_9ACTN</name>
<dbReference type="PROSITE" id="PS50850">
    <property type="entry name" value="MFS"/>
    <property type="match status" value="1"/>
</dbReference>
<dbReference type="GO" id="GO:0022857">
    <property type="term" value="F:transmembrane transporter activity"/>
    <property type="evidence" value="ECO:0007669"/>
    <property type="project" value="InterPro"/>
</dbReference>
<dbReference type="SUPFAM" id="SSF103473">
    <property type="entry name" value="MFS general substrate transporter"/>
    <property type="match status" value="2"/>
</dbReference>
<dbReference type="Gene3D" id="1.20.1250.20">
    <property type="entry name" value="MFS general substrate transporter like domains"/>
    <property type="match status" value="1"/>
</dbReference>
<feature type="region of interest" description="Disordered" evidence="5">
    <location>
        <begin position="1"/>
        <end position="34"/>
    </location>
</feature>
<sequence>MDAPPTSTSAFAPTPAATPVTAADPSTDPSAGPNPQPYRLRWVVAAVVLGANVMDLLDGTIVNVAAPSIHRDLGGGSATIQWLSAGYTLAFAVLLIAGARLGDIIGRRRLFLVGSAGFTLFSAACSVAPSIGMLIAFRALQGAFGALMIPQGFGLVKQVFDDDAEFDKATGLFGPAAGVAMLAAPVLAGALVDANLWGTGWRLVFLINIPIGVVALAFAIPSLPRGATHPGVRLDFGGVGLIGLALVAIIYPLIQGQTDGWPAWTFALLAAGVVLLLVFLRHERRHRDSALIEPTLLANRTYLSGVAVALALFGAFSGLLLCISLYGQLGEGWSPIHAGLTLTPMVVGMILGMIGSLALVRRLGRHLLHLGIALIAAGTAALALTLTGAQAASTWDLVPGLFLVGAGAGASIGQLFRFILTSVRMDEVGSASGVLEAVQQLSTSLGVAVLGTVFFSVLGHHLATDALRITAWACLLPLAAAFALVFRLPRQPRAEQAE</sequence>
<feature type="transmembrane region" description="Helical" evidence="6">
    <location>
        <begin position="236"/>
        <end position="254"/>
    </location>
</feature>
<dbReference type="Pfam" id="PF07690">
    <property type="entry name" value="MFS_1"/>
    <property type="match status" value="1"/>
</dbReference>
<proteinExistence type="predicted"/>
<keyword evidence="9" id="KW-1185">Reference proteome</keyword>
<accession>A0A941ETF5</accession>
<evidence type="ECO:0000256" key="5">
    <source>
        <dbReference type="SAM" id="MobiDB-lite"/>
    </source>
</evidence>
<keyword evidence="3 6" id="KW-1133">Transmembrane helix</keyword>
<dbReference type="AlphaFoldDB" id="A0A941ETF5"/>
<comment type="caution">
    <text evidence="8">The sequence shown here is derived from an EMBL/GenBank/DDBJ whole genome shotgun (WGS) entry which is preliminary data.</text>
</comment>
<feature type="transmembrane region" description="Helical" evidence="6">
    <location>
        <begin position="110"/>
        <end position="137"/>
    </location>
</feature>
<protein>
    <submittedName>
        <fullName evidence="8">MFS transporter</fullName>
    </submittedName>
</protein>
<feature type="transmembrane region" description="Helical" evidence="6">
    <location>
        <begin position="441"/>
        <end position="463"/>
    </location>
</feature>
<reference evidence="8" key="1">
    <citation type="submission" date="2021-04" db="EMBL/GenBank/DDBJ databases">
        <title>Genome based classification of Actinospica acidithermotolerans sp. nov., an actinobacterium isolated from an Indonesian hot spring.</title>
        <authorList>
            <person name="Kusuma A.B."/>
            <person name="Putra K.E."/>
            <person name="Nafisah S."/>
            <person name="Loh J."/>
            <person name="Nouioui I."/>
            <person name="Goodfellow M."/>
        </authorList>
    </citation>
    <scope>NUCLEOTIDE SEQUENCE</scope>
    <source>
        <strain evidence="8">CSCA 57</strain>
    </source>
</reference>
<evidence type="ECO:0000256" key="3">
    <source>
        <dbReference type="ARBA" id="ARBA00022989"/>
    </source>
</evidence>
<dbReference type="InterPro" id="IPR011701">
    <property type="entry name" value="MFS"/>
</dbReference>
<feature type="transmembrane region" description="Helical" evidence="6">
    <location>
        <begin position="260"/>
        <end position="280"/>
    </location>
</feature>
<gene>
    <name evidence="8" type="ORF">KDL01_22995</name>
</gene>
<dbReference type="Gene3D" id="1.20.1720.10">
    <property type="entry name" value="Multidrug resistance protein D"/>
    <property type="match status" value="1"/>
</dbReference>
<dbReference type="EMBL" id="JAGSOG010000128">
    <property type="protein sequence ID" value="MBR7836163.1"/>
    <property type="molecule type" value="Genomic_DNA"/>
</dbReference>
<evidence type="ECO:0000259" key="7">
    <source>
        <dbReference type="PROSITE" id="PS50850"/>
    </source>
</evidence>